<dbReference type="AlphaFoldDB" id="A0A1A9BJP6"/>
<feature type="transmembrane region" description="Helical" evidence="1">
    <location>
        <begin position="6"/>
        <end position="22"/>
    </location>
</feature>
<proteinExistence type="predicted"/>
<feature type="transmembrane region" description="Helical" evidence="1">
    <location>
        <begin position="29"/>
        <end position="46"/>
    </location>
</feature>
<evidence type="ECO:0000313" key="2">
    <source>
        <dbReference type="EMBL" id="SBT69296.1"/>
    </source>
</evidence>
<reference evidence="3" key="1">
    <citation type="submission" date="2016-06" db="EMBL/GenBank/DDBJ databases">
        <authorList>
            <person name="Varghese N."/>
            <person name="Submissions Spin"/>
        </authorList>
    </citation>
    <scope>NUCLEOTIDE SEQUENCE [LARGE SCALE GENOMIC DNA]</scope>
    <source>
        <strain evidence="3">DSM 45794</strain>
    </source>
</reference>
<evidence type="ECO:0000256" key="1">
    <source>
        <dbReference type="SAM" id="Phobius"/>
    </source>
</evidence>
<name>A0A1A9BJP6_9ACTN</name>
<dbReference type="Proteomes" id="UP000199558">
    <property type="component" value="Unassembled WGS sequence"/>
</dbReference>
<organism evidence="2 3">
    <name type="scientific">Micromonospora sediminicola</name>
    <dbReference type="NCBI Taxonomy" id="946078"/>
    <lineage>
        <taxon>Bacteria</taxon>
        <taxon>Bacillati</taxon>
        <taxon>Actinomycetota</taxon>
        <taxon>Actinomycetes</taxon>
        <taxon>Micromonosporales</taxon>
        <taxon>Micromonosporaceae</taxon>
        <taxon>Micromonospora</taxon>
    </lineage>
</organism>
<feature type="transmembrane region" description="Helical" evidence="1">
    <location>
        <begin position="72"/>
        <end position="92"/>
    </location>
</feature>
<dbReference type="OrthoDB" id="9898479at2"/>
<keyword evidence="1" id="KW-0812">Transmembrane</keyword>
<dbReference type="RefSeq" id="WP_091584413.1">
    <property type="nucleotide sequence ID" value="NZ_FLRH01000005.1"/>
</dbReference>
<gene>
    <name evidence="2" type="ORF">GA0070622_6420</name>
</gene>
<keyword evidence="1" id="KW-0472">Membrane</keyword>
<sequence>MTSAALVLLGVVYIALAVFFHFTPRLRVLAGLMVGGLLAGAIVKQINKWLAAGIGKISGPIGDWIGQDTKQVAVAIPSALALALGIVVVVFLRGKGGKAGGAGKGAAGGKGAGGGGGGGFKKHLPHVALACALLLPMVLGGLGETIRDVVQ</sequence>
<accession>A0A1A9BJP6</accession>
<evidence type="ECO:0000313" key="3">
    <source>
        <dbReference type="Proteomes" id="UP000199558"/>
    </source>
</evidence>
<dbReference type="EMBL" id="FLRH01000005">
    <property type="protein sequence ID" value="SBT69296.1"/>
    <property type="molecule type" value="Genomic_DNA"/>
</dbReference>
<protein>
    <submittedName>
        <fullName evidence="2">Uncharacterized protein</fullName>
    </submittedName>
</protein>
<dbReference type="STRING" id="946078.GA0070622_6420"/>
<keyword evidence="3" id="KW-1185">Reference proteome</keyword>
<keyword evidence="1" id="KW-1133">Transmembrane helix</keyword>